<dbReference type="Proteomes" id="UP000006158">
    <property type="component" value="Chromosome"/>
</dbReference>
<reference evidence="1 2" key="2">
    <citation type="journal article" date="2009" name="Genome Res.">
        <title>Ortho-proteogenomics: multiple proteomes investigation through orthology and a new MS-based protocol.</title>
        <authorList>
            <person name="Gallien S."/>
            <person name="Perrodou E."/>
            <person name="Carapito C."/>
            <person name="Deshayes C."/>
            <person name="Reyrat J.M."/>
            <person name="Van Dorsselaer A."/>
            <person name="Poch O."/>
            <person name="Schaeffer C."/>
            <person name="Lecompte O."/>
        </authorList>
    </citation>
    <scope>NUCLEOTIDE SEQUENCE [LARGE SCALE GENOMIC DNA]</scope>
    <source>
        <strain evidence="2">ATCC 700084 / mc(2)155</strain>
    </source>
</reference>
<name>I7FV45_MYCS2</name>
<protein>
    <submittedName>
        <fullName evidence="1">Uncharacterized protein</fullName>
    </submittedName>
</protein>
<dbReference type="AlphaFoldDB" id="I7FV45"/>
<gene>
    <name evidence="1" type="ordered locus">MSMEI_6382</name>
</gene>
<reference evidence="1 2" key="1">
    <citation type="journal article" date="2007" name="Genome Biol.">
        <title>Interrupted coding sequences in Mycobacterium smegmatis: authentic mutations or sequencing errors?</title>
        <authorList>
            <person name="Deshayes C."/>
            <person name="Perrodou E."/>
            <person name="Gallien S."/>
            <person name="Euphrasie D."/>
            <person name="Schaeffer C."/>
            <person name="Van-Dorsselaer A."/>
            <person name="Poch O."/>
            <person name="Lecompte O."/>
            <person name="Reyrat J.M."/>
        </authorList>
    </citation>
    <scope>NUCLEOTIDE SEQUENCE [LARGE SCALE GENOMIC DNA]</scope>
    <source>
        <strain evidence="2">ATCC 700084 / mc(2)155</strain>
    </source>
</reference>
<accession>I7FV45</accession>
<evidence type="ECO:0000313" key="2">
    <source>
        <dbReference type="Proteomes" id="UP000006158"/>
    </source>
</evidence>
<organism evidence="1 2">
    <name type="scientific">Mycolicibacterium smegmatis (strain ATCC 700084 / mc(2)155)</name>
    <name type="common">Mycobacterium smegmatis</name>
    <dbReference type="NCBI Taxonomy" id="246196"/>
    <lineage>
        <taxon>Bacteria</taxon>
        <taxon>Bacillati</taxon>
        <taxon>Actinomycetota</taxon>
        <taxon>Actinomycetes</taxon>
        <taxon>Mycobacteriales</taxon>
        <taxon>Mycobacteriaceae</taxon>
        <taxon>Mycolicibacterium</taxon>
    </lineage>
</organism>
<evidence type="ECO:0000313" key="1">
    <source>
        <dbReference type="EMBL" id="AFP42808.1"/>
    </source>
</evidence>
<sequence>MPSESGEYGGMLTMRKLVGSVFVAGAAAAIAAGPTAALLADAPSTLTDLTGTNQVILATPSGHGDAGGGGGCDSGPGWNGCGGWNPVQGGWGHGCINGICGGWDGQRGWGG</sequence>
<dbReference type="PATRIC" id="fig|246196.56.peg.6512"/>
<dbReference type="KEGG" id="msg:MSMEI_6382"/>
<proteinExistence type="predicted"/>
<dbReference type="EMBL" id="CP001663">
    <property type="protein sequence ID" value="AFP42808.1"/>
    <property type="molecule type" value="Genomic_DNA"/>
</dbReference>